<dbReference type="Proteomes" id="UP001353858">
    <property type="component" value="Unassembled WGS sequence"/>
</dbReference>
<reference evidence="2" key="1">
    <citation type="submission" date="2023-01" db="EMBL/GenBank/DDBJ databases">
        <title>Key to firefly adult light organ development and bioluminescence: homeobox transcription factors regulate luciferase expression and transportation to peroxisome.</title>
        <authorList>
            <person name="Fu X."/>
        </authorList>
    </citation>
    <scope>NUCLEOTIDE SEQUENCE [LARGE SCALE GENOMIC DNA]</scope>
</reference>
<dbReference type="AlphaFoldDB" id="A0AAN7SRC1"/>
<name>A0AAN7SRC1_9COLE</name>
<evidence type="ECO:0000313" key="1">
    <source>
        <dbReference type="EMBL" id="KAK4886438.1"/>
    </source>
</evidence>
<accession>A0AAN7SRC1</accession>
<dbReference type="EMBL" id="JARPUR010000001">
    <property type="protein sequence ID" value="KAK4886438.1"/>
    <property type="molecule type" value="Genomic_DNA"/>
</dbReference>
<proteinExistence type="predicted"/>
<keyword evidence="2" id="KW-1185">Reference proteome</keyword>
<evidence type="ECO:0000313" key="2">
    <source>
        <dbReference type="Proteomes" id="UP001353858"/>
    </source>
</evidence>
<protein>
    <submittedName>
        <fullName evidence="1">Uncharacterized protein</fullName>
    </submittedName>
</protein>
<comment type="caution">
    <text evidence="1">The sequence shown here is derived from an EMBL/GenBank/DDBJ whole genome shotgun (WGS) entry which is preliminary data.</text>
</comment>
<gene>
    <name evidence="1" type="ORF">RN001_002709</name>
</gene>
<organism evidence="1 2">
    <name type="scientific">Aquatica leii</name>
    <dbReference type="NCBI Taxonomy" id="1421715"/>
    <lineage>
        <taxon>Eukaryota</taxon>
        <taxon>Metazoa</taxon>
        <taxon>Ecdysozoa</taxon>
        <taxon>Arthropoda</taxon>
        <taxon>Hexapoda</taxon>
        <taxon>Insecta</taxon>
        <taxon>Pterygota</taxon>
        <taxon>Neoptera</taxon>
        <taxon>Endopterygota</taxon>
        <taxon>Coleoptera</taxon>
        <taxon>Polyphaga</taxon>
        <taxon>Elateriformia</taxon>
        <taxon>Elateroidea</taxon>
        <taxon>Lampyridae</taxon>
        <taxon>Luciolinae</taxon>
        <taxon>Aquatica</taxon>
    </lineage>
</organism>
<sequence>MASLKELIARRAVAKGSLTRFKNYCIELGENIDLIDLQNRMQRFEPLFDTFSAVQLQIEIIDDDNTVAHDSERTAFESEYFEYLAYAKRLLTNSNSRNFCESSSNTSASGILSDLPVKLPQINLPTFDGVQKILQFQKITSDEVLGASTDFIGLKIFQKFNSNIDTVNSDNNPSLRLLNEHNSNTLSTEDYFNQNLPDKLLQNELVTEKKFSAEEIMNMPVLFSNNLVPNEDSNNNCNDDNSYIKNYLVWQKTPERLGKRQTEKLPYSWDRESYEL</sequence>